<keyword evidence="12" id="KW-1185">Reference proteome</keyword>
<accession>X7EHQ8</accession>
<dbReference type="GO" id="GO:1990904">
    <property type="term" value="C:ribonucleoprotein complex"/>
    <property type="evidence" value="ECO:0007669"/>
    <property type="project" value="UniProtKB-KW"/>
</dbReference>
<dbReference type="InterPro" id="IPR020069">
    <property type="entry name" value="Ribosomal_bL9_C"/>
</dbReference>
<evidence type="ECO:0000256" key="4">
    <source>
        <dbReference type="ARBA" id="ARBA00022980"/>
    </source>
</evidence>
<evidence type="ECO:0000256" key="1">
    <source>
        <dbReference type="ARBA" id="ARBA00010605"/>
    </source>
</evidence>
<dbReference type="NCBIfam" id="TIGR00158">
    <property type="entry name" value="L9"/>
    <property type="match status" value="1"/>
</dbReference>
<keyword evidence="8" id="KW-0175">Coiled coil</keyword>
<keyword evidence="2 7" id="KW-0699">rRNA-binding</keyword>
<keyword evidence="4 7" id="KW-0689">Ribosomal protein</keyword>
<dbReference type="SUPFAM" id="SSF55658">
    <property type="entry name" value="L9 N-domain-like"/>
    <property type="match status" value="1"/>
</dbReference>
<dbReference type="InterPro" id="IPR036791">
    <property type="entry name" value="Ribosomal_bL9_C_sf"/>
</dbReference>
<evidence type="ECO:0000256" key="2">
    <source>
        <dbReference type="ARBA" id="ARBA00022730"/>
    </source>
</evidence>
<proteinExistence type="inferred from homology"/>
<dbReference type="PATRIC" id="fig|1449350.3.peg.2192"/>
<evidence type="ECO:0000259" key="10">
    <source>
        <dbReference type="PROSITE" id="PS00651"/>
    </source>
</evidence>
<evidence type="ECO:0000256" key="6">
    <source>
        <dbReference type="ARBA" id="ARBA00035292"/>
    </source>
</evidence>
<dbReference type="Pfam" id="PF03948">
    <property type="entry name" value="Ribosomal_L9_C"/>
    <property type="match status" value="1"/>
</dbReference>
<dbReference type="GO" id="GO:0019843">
    <property type="term" value="F:rRNA binding"/>
    <property type="evidence" value="ECO:0007669"/>
    <property type="project" value="UniProtKB-UniRule"/>
</dbReference>
<evidence type="ECO:0000256" key="9">
    <source>
        <dbReference type="SAM" id="MobiDB-lite"/>
    </source>
</evidence>
<dbReference type="eggNOG" id="COG0359">
    <property type="taxonomic scope" value="Bacteria"/>
</dbReference>
<dbReference type="Gene3D" id="3.40.5.10">
    <property type="entry name" value="Ribosomal protein L9, N-terminal domain"/>
    <property type="match status" value="1"/>
</dbReference>
<dbReference type="Gene3D" id="3.10.430.100">
    <property type="entry name" value="Ribosomal protein L9, C-terminal domain"/>
    <property type="match status" value="1"/>
</dbReference>
<protein>
    <recommendedName>
        <fullName evidence="6 7">Large ribosomal subunit protein bL9</fullName>
    </recommendedName>
</protein>
<evidence type="ECO:0000256" key="7">
    <source>
        <dbReference type="HAMAP-Rule" id="MF_00503"/>
    </source>
</evidence>
<dbReference type="OrthoDB" id="9788336at2"/>
<feature type="coiled-coil region" evidence="8">
    <location>
        <begin position="37"/>
        <end position="71"/>
    </location>
</feature>
<gene>
    <name evidence="7" type="primary">rplI</name>
    <name evidence="11" type="ORF">OCH239_22010</name>
</gene>
<dbReference type="PROSITE" id="PS00651">
    <property type="entry name" value="RIBOSOMAL_L9"/>
    <property type="match status" value="1"/>
</dbReference>
<comment type="function">
    <text evidence="7">Binds to the 23S rRNA.</text>
</comment>
<organism evidence="11 12">
    <name type="scientific">Roseivivax halodurans JCM 10272</name>
    <dbReference type="NCBI Taxonomy" id="1449350"/>
    <lineage>
        <taxon>Bacteria</taxon>
        <taxon>Pseudomonadati</taxon>
        <taxon>Pseudomonadota</taxon>
        <taxon>Alphaproteobacteria</taxon>
        <taxon>Rhodobacterales</taxon>
        <taxon>Roseobacteraceae</taxon>
        <taxon>Roseivivax</taxon>
    </lineage>
</organism>
<dbReference type="AlphaFoldDB" id="X7EHQ8"/>
<dbReference type="Pfam" id="PF01281">
    <property type="entry name" value="Ribosomal_L9_N"/>
    <property type="match status" value="1"/>
</dbReference>
<evidence type="ECO:0000256" key="3">
    <source>
        <dbReference type="ARBA" id="ARBA00022884"/>
    </source>
</evidence>
<name>X7EHQ8_9RHOB</name>
<dbReference type="EMBL" id="JALZ01000009">
    <property type="protein sequence ID" value="ETX14683.1"/>
    <property type="molecule type" value="Genomic_DNA"/>
</dbReference>
<evidence type="ECO:0000313" key="12">
    <source>
        <dbReference type="Proteomes" id="UP000022447"/>
    </source>
</evidence>
<feature type="compositionally biased region" description="Acidic residues" evidence="9">
    <location>
        <begin position="188"/>
        <end position="198"/>
    </location>
</feature>
<dbReference type="HAMAP" id="MF_00503">
    <property type="entry name" value="Ribosomal_bL9"/>
    <property type="match status" value="1"/>
</dbReference>
<feature type="compositionally biased region" description="Basic and acidic residues" evidence="9">
    <location>
        <begin position="203"/>
        <end position="219"/>
    </location>
</feature>
<dbReference type="SUPFAM" id="SSF55653">
    <property type="entry name" value="Ribosomal protein L9 C-domain"/>
    <property type="match status" value="1"/>
</dbReference>
<feature type="domain" description="Ribosomal protein L9" evidence="10">
    <location>
        <begin position="13"/>
        <end position="40"/>
    </location>
</feature>
<dbReference type="InterPro" id="IPR000244">
    <property type="entry name" value="Ribosomal_bL9"/>
</dbReference>
<feature type="region of interest" description="Disordered" evidence="9">
    <location>
        <begin position="184"/>
        <end position="219"/>
    </location>
</feature>
<comment type="caution">
    <text evidence="11">The sequence shown here is derived from an EMBL/GenBank/DDBJ whole genome shotgun (WGS) entry which is preliminary data.</text>
</comment>
<dbReference type="GO" id="GO:0003735">
    <property type="term" value="F:structural constituent of ribosome"/>
    <property type="evidence" value="ECO:0007669"/>
    <property type="project" value="InterPro"/>
</dbReference>
<keyword evidence="5 7" id="KW-0687">Ribonucleoprotein</keyword>
<dbReference type="RefSeq" id="WP_037262149.1">
    <property type="nucleotide sequence ID" value="NZ_JALZ01000009.1"/>
</dbReference>
<dbReference type="InterPro" id="IPR009027">
    <property type="entry name" value="Ribosomal_bL9/RNase_H1_N"/>
</dbReference>
<dbReference type="Proteomes" id="UP000022447">
    <property type="component" value="Unassembled WGS sequence"/>
</dbReference>
<sequence length="219" mass="24072">MQVILLERVAKLGQMGDVVDVKPGYARNFLLLQGKALTASKENIARFESEKANLEAKNLETRKEAEAVAEKLDGEQFVVIRQASDGGNLYGSVTTRDAAEVCKDAGFDVDRKQVIIREPIKELGLHAVELHLHPEVIVEVTLNVARSPEEAEIQKAGKSIQDIAAEEEAQAEFEISELFDDMGAAQLDELETETEQAADEPAVQDKDELDDRLGRGDSN</sequence>
<dbReference type="InterPro" id="IPR036935">
    <property type="entry name" value="Ribosomal_bL9_N_sf"/>
</dbReference>
<dbReference type="GO" id="GO:0006412">
    <property type="term" value="P:translation"/>
    <property type="evidence" value="ECO:0007669"/>
    <property type="project" value="UniProtKB-UniRule"/>
</dbReference>
<comment type="similarity">
    <text evidence="1 7">Belongs to the bacterial ribosomal protein bL9 family.</text>
</comment>
<keyword evidence="3 7" id="KW-0694">RNA-binding</keyword>
<reference evidence="11 12" key="1">
    <citation type="submission" date="2014-01" db="EMBL/GenBank/DDBJ databases">
        <title>Roseivivax halodurans JCM 10272 Genome Sequencing.</title>
        <authorList>
            <person name="Lai Q."/>
            <person name="Li G."/>
            <person name="Shao Z."/>
        </authorList>
    </citation>
    <scope>NUCLEOTIDE SEQUENCE [LARGE SCALE GENOMIC DNA]</scope>
    <source>
        <strain evidence="11 12">JCM 10272</strain>
    </source>
</reference>
<evidence type="ECO:0000313" key="11">
    <source>
        <dbReference type="EMBL" id="ETX14683.1"/>
    </source>
</evidence>
<evidence type="ECO:0000256" key="8">
    <source>
        <dbReference type="SAM" id="Coils"/>
    </source>
</evidence>
<dbReference type="InterPro" id="IPR020594">
    <property type="entry name" value="Ribosomal_bL9_bac/chp"/>
</dbReference>
<dbReference type="STRING" id="1449350.OCH239_22010"/>
<dbReference type="GO" id="GO:0005840">
    <property type="term" value="C:ribosome"/>
    <property type="evidence" value="ECO:0007669"/>
    <property type="project" value="UniProtKB-KW"/>
</dbReference>
<dbReference type="PANTHER" id="PTHR21368">
    <property type="entry name" value="50S RIBOSOMAL PROTEIN L9"/>
    <property type="match status" value="1"/>
</dbReference>
<dbReference type="InterPro" id="IPR020070">
    <property type="entry name" value="Ribosomal_bL9_N"/>
</dbReference>
<evidence type="ECO:0000256" key="5">
    <source>
        <dbReference type="ARBA" id="ARBA00023274"/>
    </source>
</evidence>